<dbReference type="CDD" id="cd07042">
    <property type="entry name" value="STAS_SulP_like_sulfate_transporter"/>
    <property type="match status" value="1"/>
</dbReference>
<evidence type="ECO:0000313" key="8">
    <source>
        <dbReference type="Proteomes" id="UP001225596"/>
    </source>
</evidence>
<sequence length="565" mass="60780">MQNTASFRRLFPFLSWPRPTLQSLKQDAWAGITVGLVLIPQAIAYATLAGMPPQTGLYAALLPSLVGILWGSSALLAVGPVALTSLLVFGTLSPLAVQGSQEWIALAIWLSLYSGVMQLLLGVFKLGGIASLVSQPVITGFINAAAIIIVVSQLPALLGLPELLSGSLSSIIEYLQSHSADVVLNSIFGFASLTLLLVLKYRLPRFPGMLAVAVLSIVISWAIDYAAQGGAIIGIIPSGLPPLALPPPISLDAHRELLPAALVLALISFTEAMSSCRILARKKQERWDENQELVGQGLAKITSALSASFPVSGSFSRSALNLYAGANSAWSTLFSAACVLLCLLFLTDFIYYLPRSVLAAMIIVPVFNLFDMRALRKFFDISRDDGTVAAVTFLVTLLAMPRLHWGVFAGIALTMVSYLYRRTHPRIIEVSVHPDGTLRDTRRFDLPPLSADVLAVRMDEALNFLTGTTLERFVIARCSTETGIRRVLLCSSPLNDIDASGVSSLEILLSTLQSLGIELYMSAIKKQVWDVLEKAGMIDAIGRDHVFSTDSEAILAMQSSIGKPV</sequence>
<comment type="caution">
    <text evidence="7">The sequence shown here is derived from an EMBL/GenBank/DDBJ whole genome shotgun (WGS) entry which is preliminary data.</text>
</comment>
<feature type="transmembrane region" description="Helical" evidence="5">
    <location>
        <begin position="178"/>
        <end position="198"/>
    </location>
</feature>
<dbReference type="Pfam" id="PF00916">
    <property type="entry name" value="Sulfate_transp"/>
    <property type="match status" value="1"/>
</dbReference>
<dbReference type="Gene3D" id="3.30.750.24">
    <property type="entry name" value="STAS domain"/>
    <property type="match status" value="1"/>
</dbReference>
<evidence type="ECO:0000313" key="7">
    <source>
        <dbReference type="EMBL" id="MDQ9171623.1"/>
    </source>
</evidence>
<feature type="domain" description="STAS" evidence="6">
    <location>
        <begin position="452"/>
        <end position="557"/>
    </location>
</feature>
<dbReference type="PANTHER" id="PTHR11814">
    <property type="entry name" value="SULFATE TRANSPORTER"/>
    <property type="match status" value="1"/>
</dbReference>
<evidence type="ECO:0000256" key="1">
    <source>
        <dbReference type="ARBA" id="ARBA00004141"/>
    </source>
</evidence>
<evidence type="ECO:0000256" key="3">
    <source>
        <dbReference type="ARBA" id="ARBA00022989"/>
    </source>
</evidence>
<proteinExistence type="predicted"/>
<keyword evidence="8" id="KW-1185">Reference proteome</keyword>
<dbReference type="PROSITE" id="PS50801">
    <property type="entry name" value="STAS"/>
    <property type="match status" value="1"/>
</dbReference>
<feature type="transmembrane region" description="Helical" evidence="5">
    <location>
        <begin position="257"/>
        <end position="280"/>
    </location>
</feature>
<dbReference type="Pfam" id="PF01740">
    <property type="entry name" value="STAS"/>
    <property type="match status" value="1"/>
</dbReference>
<feature type="transmembrane region" description="Helical" evidence="5">
    <location>
        <begin position="322"/>
        <end position="346"/>
    </location>
</feature>
<protein>
    <submittedName>
        <fullName evidence="7">SulP family inorganic anion transporter</fullName>
    </submittedName>
</protein>
<dbReference type="InterPro" id="IPR002645">
    <property type="entry name" value="STAS_dom"/>
</dbReference>
<evidence type="ECO:0000256" key="2">
    <source>
        <dbReference type="ARBA" id="ARBA00022692"/>
    </source>
</evidence>
<dbReference type="RefSeq" id="WP_338437562.1">
    <property type="nucleotide sequence ID" value="NZ_JAUYVH010000011.1"/>
</dbReference>
<feature type="transmembrane region" description="Helical" evidence="5">
    <location>
        <begin position="28"/>
        <end position="48"/>
    </location>
</feature>
<dbReference type="InterPro" id="IPR036513">
    <property type="entry name" value="STAS_dom_sf"/>
</dbReference>
<keyword evidence="4 5" id="KW-0472">Membrane</keyword>
<gene>
    <name evidence="7" type="ORF">Q8A64_14505</name>
</gene>
<feature type="transmembrane region" description="Helical" evidence="5">
    <location>
        <begin position="391"/>
        <end position="420"/>
    </location>
</feature>
<feature type="transmembrane region" description="Helical" evidence="5">
    <location>
        <begin position="103"/>
        <end position="124"/>
    </location>
</feature>
<accession>A0ABU1BTN2</accession>
<dbReference type="InterPro" id="IPR011547">
    <property type="entry name" value="SLC26A/SulP_dom"/>
</dbReference>
<evidence type="ECO:0000256" key="5">
    <source>
        <dbReference type="SAM" id="Phobius"/>
    </source>
</evidence>
<evidence type="ECO:0000259" key="6">
    <source>
        <dbReference type="PROSITE" id="PS50801"/>
    </source>
</evidence>
<reference evidence="7 8" key="1">
    <citation type="submission" date="2023-08" db="EMBL/GenBank/DDBJ databases">
        <title>Oxalobacteraceae gen .nov., isolated from river sludge outside the plant.</title>
        <authorList>
            <person name="Zhao S.Y."/>
        </authorList>
    </citation>
    <scope>NUCLEOTIDE SEQUENCE [LARGE SCALE GENOMIC DNA]</scope>
    <source>
        <strain evidence="7 8">R-40</strain>
    </source>
</reference>
<feature type="transmembrane region" description="Helical" evidence="5">
    <location>
        <begin position="136"/>
        <end position="158"/>
    </location>
</feature>
<feature type="transmembrane region" description="Helical" evidence="5">
    <location>
        <begin position="60"/>
        <end position="83"/>
    </location>
</feature>
<dbReference type="EMBL" id="JAUYVH010000011">
    <property type="protein sequence ID" value="MDQ9171623.1"/>
    <property type="molecule type" value="Genomic_DNA"/>
</dbReference>
<feature type="transmembrane region" description="Helical" evidence="5">
    <location>
        <begin position="352"/>
        <end position="370"/>
    </location>
</feature>
<organism evidence="7 8">
    <name type="scientific">Keguizhuia sedimenti</name>
    <dbReference type="NCBI Taxonomy" id="3064264"/>
    <lineage>
        <taxon>Bacteria</taxon>
        <taxon>Pseudomonadati</taxon>
        <taxon>Pseudomonadota</taxon>
        <taxon>Betaproteobacteria</taxon>
        <taxon>Burkholderiales</taxon>
        <taxon>Oxalobacteraceae</taxon>
        <taxon>Keguizhuia</taxon>
    </lineage>
</organism>
<evidence type="ECO:0000256" key="4">
    <source>
        <dbReference type="ARBA" id="ARBA00023136"/>
    </source>
</evidence>
<comment type="subcellular location">
    <subcellularLocation>
        <location evidence="1">Membrane</location>
        <topology evidence="1">Multi-pass membrane protein</topology>
    </subcellularLocation>
</comment>
<keyword evidence="3 5" id="KW-1133">Transmembrane helix</keyword>
<dbReference type="Proteomes" id="UP001225596">
    <property type="component" value="Unassembled WGS sequence"/>
</dbReference>
<feature type="transmembrane region" description="Helical" evidence="5">
    <location>
        <begin position="210"/>
        <end position="237"/>
    </location>
</feature>
<name>A0ABU1BTN2_9BURK</name>
<dbReference type="InterPro" id="IPR001902">
    <property type="entry name" value="SLC26A/SulP_fam"/>
</dbReference>
<keyword evidence="2 5" id="KW-0812">Transmembrane</keyword>
<dbReference type="SUPFAM" id="SSF52091">
    <property type="entry name" value="SpoIIaa-like"/>
    <property type="match status" value="1"/>
</dbReference>